<dbReference type="GO" id="GO:0006598">
    <property type="term" value="P:polyamine catabolic process"/>
    <property type="evidence" value="ECO:0007669"/>
    <property type="project" value="TreeGrafter"/>
</dbReference>
<dbReference type="PANTHER" id="PTHR43235">
    <property type="entry name" value="GLUTAMINE AMIDOTRANSFERASE PB2B2.05-RELATED"/>
    <property type="match status" value="1"/>
</dbReference>
<protein>
    <submittedName>
        <fullName evidence="1">Putative peptidase</fullName>
    </submittedName>
</protein>
<proteinExistence type="predicted"/>
<gene>
    <name evidence="1" type="ORF">RVR_816</name>
</gene>
<dbReference type="Gene3D" id="3.40.50.880">
    <property type="match status" value="1"/>
</dbReference>
<dbReference type="KEGG" id="arev:RVR_816"/>
<dbReference type="InterPro" id="IPR044668">
    <property type="entry name" value="PuuD-like"/>
</dbReference>
<dbReference type="EMBL" id="AP018365">
    <property type="protein sequence ID" value="BBA95806.1"/>
    <property type="molecule type" value="Genomic_DNA"/>
</dbReference>
<dbReference type="PROSITE" id="PS51273">
    <property type="entry name" value="GATASE_TYPE_1"/>
    <property type="match status" value="1"/>
</dbReference>
<dbReference type="RefSeq" id="WP_202232281.1">
    <property type="nucleotide sequence ID" value="NZ_AP018365.1"/>
</dbReference>
<dbReference type="GO" id="GO:0005829">
    <property type="term" value="C:cytosol"/>
    <property type="evidence" value="ECO:0007669"/>
    <property type="project" value="TreeGrafter"/>
</dbReference>
<reference evidence="1 2" key="4">
    <citation type="journal article" date="2020" name="Sci. Rep.">
        <title>beta-carboline chemical signals induce reveromycin production through a LuxR family regulator in Streptomyces sp. SN-593.</title>
        <authorList>
            <person name="Panthee S."/>
            <person name="Kito N."/>
            <person name="Hayashi T."/>
            <person name="Shimizu T."/>
            <person name="Ishikawa J."/>
            <person name="Hamamoto H."/>
            <person name="Osada H."/>
            <person name="Takahashi S."/>
        </authorList>
    </citation>
    <scope>NUCLEOTIDE SEQUENCE [LARGE SCALE GENOMIC DNA]</scope>
    <source>
        <strain evidence="1 2">SN-593</strain>
    </source>
</reference>
<dbReference type="InterPro" id="IPR011697">
    <property type="entry name" value="Peptidase_C26"/>
</dbReference>
<reference evidence="1 2" key="2">
    <citation type="journal article" date="2011" name="J. Antibiot.">
        <title>Furaquinocins I and J: novel polyketide isoprenoid hybrid compounds from Streptomyces reveromyceticus SN-593.</title>
        <authorList>
            <person name="Panthee S."/>
            <person name="Takahashi S."/>
            <person name="Takagi H."/>
            <person name="Nogawa T."/>
            <person name="Oowada E."/>
            <person name="Uramoto M."/>
            <person name="Osada H."/>
        </authorList>
    </citation>
    <scope>NUCLEOTIDE SEQUENCE [LARGE SCALE GENOMIC DNA]</scope>
    <source>
        <strain evidence="1 2">SN-593</strain>
    </source>
</reference>
<dbReference type="Proteomes" id="UP000595703">
    <property type="component" value="Chromosome"/>
</dbReference>
<dbReference type="PANTHER" id="PTHR43235:SF1">
    <property type="entry name" value="GLUTAMINE AMIDOTRANSFERASE PB2B2.05-RELATED"/>
    <property type="match status" value="1"/>
</dbReference>
<reference evidence="1 2" key="3">
    <citation type="journal article" date="2011" name="Nat. Chem. Biol.">
        <title>Reveromycin A biosynthesis uses RevG and RevJ for stereospecific spiroacetal formation.</title>
        <authorList>
            <person name="Takahashi S."/>
            <person name="Toyoda A."/>
            <person name="Sekiyama Y."/>
            <person name="Takagi H."/>
            <person name="Nogawa T."/>
            <person name="Uramoto M."/>
            <person name="Suzuki R."/>
            <person name="Koshino H."/>
            <person name="Kumano T."/>
            <person name="Panthee S."/>
            <person name="Dairi T."/>
            <person name="Ishikawa J."/>
            <person name="Ikeda H."/>
            <person name="Sakaki Y."/>
            <person name="Osada H."/>
        </authorList>
    </citation>
    <scope>NUCLEOTIDE SEQUENCE [LARGE SCALE GENOMIC DNA]</scope>
    <source>
        <strain evidence="1 2">SN-593</strain>
    </source>
</reference>
<sequence>MTRRPLVGVSGYLDEAAWGVWRQPAALLPHTYVESVARSGGVPVVLPPQDGGTAEVLDRLDALVLAGGPDVDPARYGAAPHPRTGAPHPLRDAWEFALLGGALERGLPVLGVCRGMQVLNVALGGTLVQHLPDRIGDLTHQPARATFGRRTVRTRPGSVLHGVLGGSAEVSCYHHQAVDTLGTGLVPSAWSADGTVEAVEPAVSGGGFTVGVQWHPEADPDEPRLFAAFTAFAAAAATRAATAATRGGAR</sequence>
<dbReference type="GO" id="GO:0033969">
    <property type="term" value="F:gamma-glutamyl-gamma-aminobutyrate hydrolase activity"/>
    <property type="evidence" value="ECO:0007669"/>
    <property type="project" value="TreeGrafter"/>
</dbReference>
<name>A0A7U3UNK3_9ACTN</name>
<accession>A0A7U3UNK3</accession>
<dbReference type="Pfam" id="PF07722">
    <property type="entry name" value="Peptidase_C26"/>
    <property type="match status" value="1"/>
</dbReference>
<organism evidence="1 2">
    <name type="scientific">Actinacidiphila reveromycinica</name>
    <dbReference type="NCBI Taxonomy" id="659352"/>
    <lineage>
        <taxon>Bacteria</taxon>
        <taxon>Bacillati</taxon>
        <taxon>Actinomycetota</taxon>
        <taxon>Actinomycetes</taxon>
        <taxon>Kitasatosporales</taxon>
        <taxon>Streptomycetaceae</taxon>
        <taxon>Actinacidiphila</taxon>
    </lineage>
</organism>
<dbReference type="SUPFAM" id="SSF52317">
    <property type="entry name" value="Class I glutamine amidotransferase-like"/>
    <property type="match status" value="1"/>
</dbReference>
<dbReference type="CDD" id="cd01745">
    <property type="entry name" value="GATase1_2"/>
    <property type="match status" value="1"/>
</dbReference>
<dbReference type="AlphaFoldDB" id="A0A7U3UNK3"/>
<dbReference type="InterPro" id="IPR029062">
    <property type="entry name" value="Class_I_gatase-like"/>
</dbReference>
<evidence type="ECO:0000313" key="2">
    <source>
        <dbReference type="Proteomes" id="UP000595703"/>
    </source>
</evidence>
<keyword evidence="2" id="KW-1185">Reference proteome</keyword>
<reference evidence="1 2" key="1">
    <citation type="journal article" date="2010" name="J. Bacteriol.">
        <title>Biochemical characterization of a novel indole prenyltransferase from Streptomyces sp. SN-593.</title>
        <authorList>
            <person name="Takahashi S."/>
            <person name="Takagi H."/>
            <person name="Toyoda A."/>
            <person name="Uramoto M."/>
            <person name="Nogawa T."/>
            <person name="Ueki M."/>
            <person name="Sakaki Y."/>
            <person name="Osada H."/>
        </authorList>
    </citation>
    <scope>NUCLEOTIDE SEQUENCE [LARGE SCALE GENOMIC DNA]</scope>
    <source>
        <strain evidence="1 2">SN-593</strain>
    </source>
</reference>
<evidence type="ECO:0000313" key="1">
    <source>
        <dbReference type="EMBL" id="BBA95806.1"/>
    </source>
</evidence>